<dbReference type="GO" id="GO:0046872">
    <property type="term" value="F:metal ion binding"/>
    <property type="evidence" value="ECO:0007669"/>
    <property type="project" value="UniProtKB-KW"/>
</dbReference>
<evidence type="ECO:0000259" key="4">
    <source>
        <dbReference type="Pfam" id="PF03328"/>
    </source>
</evidence>
<evidence type="ECO:0000313" key="5">
    <source>
        <dbReference type="EMBL" id="AXK79916.1"/>
    </source>
</evidence>
<dbReference type="Proteomes" id="UP000254889">
    <property type="component" value="Chromosome"/>
</dbReference>
<accession>A0A345ZSL9</accession>
<name>A0A345ZSL9_9HYPH</name>
<dbReference type="InterPro" id="IPR050251">
    <property type="entry name" value="HpcH-HpaI_aldolase"/>
</dbReference>
<dbReference type="GO" id="GO:0016832">
    <property type="term" value="F:aldehyde-lyase activity"/>
    <property type="evidence" value="ECO:0007669"/>
    <property type="project" value="TreeGrafter"/>
</dbReference>
<dbReference type="GO" id="GO:0005737">
    <property type="term" value="C:cytoplasm"/>
    <property type="evidence" value="ECO:0007669"/>
    <property type="project" value="TreeGrafter"/>
</dbReference>
<dbReference type="InterPro" id="IPR040442">
    <property type="entry name" value="Pyrv_kinase-like_dom_sf"/>
</dbReference>
<dbReference type="InterPro" id="IPR015813">
    <property type="entry name" value="Pyrv/PenolPyrv_kinase-like_dom"/>
</dbReference>
<dbReference type="Pfam" id="PF03328">
    <property type="entry name" value="HpcH_HpaI"/>
    <property type="match status" value="1"/>
</dbReference>
<proteinExistence type="inferred from homology"/>
<comment type="similarity">
    <text evidence="1">Belongs to the HpcH/HpaI aldolase family.</text>
</comment>
<gene>
    <name evidence="5" type="ORF">DW352_04910</name>
</gene>
<keyword evidence="3" id="KW-0456">Lyase</keyword>
<sequence length="257" mass="26483">MTDNETPLRRRLGRQPLAALWMSVGSPTIVELSRQARADVIVIDMQHGLWDRATLEQAVGAVAPGTPALVRVGENAPLAIGQALDAGAEGVIVPLVESAEEAAQAVAAARFPPHGNRSGGGVRPLATGFIDYCVAANERTVVGVMIETARGVKKAAEIAATPGVDFVLIGTGDLMLSLGTTDTDGACRSVLKACQKAGIACAIYTMNADAAAKRAAEGYALVTVASDIDVIIHGFGSAVQQFRKAAPAKAKSRTGKT</sequence>
<evidence type="ECO:0000256" key="2">
    <source>
        <dbReference type="ARBA" id="ARBA00022723"/>
    </source>
</evidence>
<protein>
    <submittedName>
        <fullName evidence="5">Aldolase</fullName>
    </submittedName>
</protein>
<keyword evidence="6" id="KW-1185">Reference proteome</keyword>
<dbReference type="InterPro" id="IPR005000">
    <property type="entry name" value="Aldolase/citrate-lyase_domain"/>
</dbReference>
<dbReference type="AlphaFoldDB" id="A0A345ZSL9"/>
<reference evidence="5 6" key="1">
    <citation type="submission" date="2018-07" db="EMBL/GenBank/DDBJ databases">
        <authorList>
            <person name="Quirk P.G."/>
            <person name="Krulwich T.A."/>
        </authorList>
    </citation>
    <scope>NUCLEOTIDE SEQUENCE [LARGE SCALE GENOMIC DNA]</scope>
    <source>
        <strain evidence="5 6">CC-BB4</strain>
    </source>
</reference>
<evidence type="ECO:0000256" key="3">
    <source>
        <dbReference type="ARBA" id="ARBA00023239"/>
    </source>
</evidence>
<dbReference type="EMBL" id="CP031417">
    <property type="protein sequence ID" value="AXK79916.1"/>
    <property type="molecule type" value="Genomic_DNA"/>
</dbReference>
<keyword evidence="2" id="KW-0479">Metal-binding</keyword>
<dbReference type="SUPFAM" id="SSF51621">
    <property type="entry name" value="Phosphoenolpyruvate/pyruvate domain"/>
    <property type="match status" value="1"/>
</dbReference>
<feature type="domain" description="HpcH/HpaI aldolase/citrate lyase" evidence="4">
    <location>
        <begin position="19"/>
        <end position="233"/>
    </location>
</feature>
<dbReference type="PANTHER" id="PTHR30502:SF0">
    <property type="entry name" value="PHOSPHOENOLPYRUVATE CARBOXYLASE FAMILY PROTEIN"/>
    <property type="match status" value="1"/>
</dbReference>
<organism evidence="5 6">
    <name type="scientific">Pseudolabrys taiwanensis</name>
    <dbReference type="NCBI Taxonomy" id="331696"/>
    <lineage>
        <taxon>Bacteria</taxon>
        <taxon>Pseudomonadati</taxon>
        <taxon>Pseudomonadota</taxon>
        <taxon>Alphaproteobacteria</taxon>
        <taxon>Hyphomicrobiales</taxon>
        <taxon>Xanthobacteraceae</taxon>
        <taxon>Pseudolabrys</taxon>
    </lineage>
</organism>
<evidence type="ECO:0000313" key="6">
    <source>
        <dbReference type="Proteomes" id="UP000254889"/>
    </source>
</evidence>
<dbReference type="OrthoDB" id="9802624at2"/>
<dbReference type="PANTHER" id="PTHR30502">
    <property type="entry name" value="2-KETO-3-DEOXY-L-RHAMNONATE ALDOLASE"/>
    <property type="match status" value="1"/>
</dbReference>
<dbReference type="KEGG" id="ptaw:DW352_04910"/>
<evidence type="ECO:0000256" key="1">
    <source>
        <dbReference type="ARBA" id="ARBA00005568"/>
    </source>
</evidence>
<dbReference type="Gene3D" id="3.20.20.60">
    <property type="entry name" value="Phosphoenolpyruvate-binding domains"/>
    <property type="match status" value="1"/>
</dbReference>
<dbReference type="RefSeq" id="WP_115689061.1">
    <property type="nucleotide sequence ID" value="NZ_CP031417.1"/>
</dbReference>